<proteinExistence type="predicted"/>
<dbReference type="EMBL" id="CP019952">
    <property type="protein sequence ID" value="AQW67316.1"/>
    <property type="molecule type" value="Genomic_DNA"/>
</dbReference>
<keyword evidence="3" id="KW-1185">Reference proteome</keyword>
<feature type="transmembrane region" description="Helical" evidence="1">
    <location>
        <begin position="76"/>
        <end position="95"/>
    </location>
</feature>
<accession>A0ABN4XPV6</accession>
<evidence type="ECO:0000256" key="1">
    <source>
        <dbReference type="SAM" id="Phobius"/>
    </source>
</evidence>
<protein>
    <submittedName>
        <fullName evidence="2">MFS transporter</fullName>
    </submittedName>
</protein>
<feature type="transmembrane region" description="Helical" evidence="1">
    <location>
        <begin position="133"/>
        <end position="153"/>
    </location>
</feature>
<keyword evidence="1" id="KW-0472">Membrane</keyword>
<sequence>MSSRRQTVRSSTRLSKSSTSDRRLRAPSLEGILWQLAQVFWVGGLWVFHVGLVPALKVSGLAPLLVQDIAGQIDRWLIGVALLGLITQLAVLAKVEGPAAWWRQFRGQMLLLGLGACIGYYTLRYGISVGERWQMFCFLVLGFSGIVLVAQPVPLRARHARH</sequence>
<name>A0ABN4XPV6_9PSED</name>
<keyword evidence="1" id="KW-0812">Transmembrane</keyword>
<gene>
    <name evidence="2" type="ORF">B2J77_03250</name>
</gene>
<feature type="transmembrane region" description="Helical" evidence="1">
    <location>
        <begin position="107"/>
        <end position="127"/>
    </location>
</feature>
<keyword evidence="1" id="KW-1133">Transmembrane helix</keyword>
<feature type="transmembrane region" description="Helical" evidence="1">
    <location>
        <begin position="32"/>
        <end position="56"/>
    </location>
</feature>
<evidence type="ECO:0000313" key="3">
    <source>
        <dbReference type="Proteomes" id="UP000191010"/>
    </source>
</evidence>
<evidence type="ECO:0000313" key="2">
    <source>
        <dbReference type="EMBL" id="AQW67316.1"/>
    </source>
</evidence>
<dbReference type="Proteomes" id="UP000191010">
    <property type="component" value="Chromosome"/>
</dbReference>
<organism evidence="2 3">
    <name type="scientific">Pseudomonas parafulva</name>
    <dbReference type="NCBI Taxonomy" id="157782"/>
    <lineage>
        <taxon>Bacteria</taxon>
        <taxon>Pseudomonadati</taxon>
        <taxon>Pseudomonadota</taxon>
        <taxon>Gammaproteobacteria</taxon>
        <taxon>Pseudomonadales</taxon>
        <taxon>Pseudomonadaceae</taxon>
        <taxon>Pseudomonas</taxon>
    </lineage>
</organism>
<reference evidence="2 3" key="1">
    <citation type="submission" date="2017-02" db="EMBL/GenBank/DDBJ databases">
        <authorList>
            <person name="Guo L."/>
        </authorList>
    </citation>
    <scope>NUCLEOTIDE SEQUENCE [LARGE SCALE GENOMIC DNA]</scope>
    <source>
        <strain evidence="2 3">PRS09-11288</strain>
    </source>
</reference>